<dbReference type="Proteomes" id="UP000703661">
    <property type="component" value="Unassembled WGS sequence"/>
</dbReference>
<reference evidence="4" key="1">
    <citation type="journal article" date="2020" name="Fungal Divers.">
        <title>Resolving the Mortierellaceae phylogeny through synthesis of multi-gene phylogenetics and phylogenomics.</title>
        <authorList>
            <person name="Vandepol N."/>
            <person name="Liber J."/>
            <person name="Desiro A."/>
            <person name="Na H."/>
            <person name="Kennedy M."/>
            <person name="Barry K."/>
            <person name="Grigoriev I.V."/>
            <person name="Miller A.N."/>
            <person name="O'Donnell K."/>
            <person name="Stajich J.E."/>
            <person name="Bonito G."/>
        </authorList>
    </citation>
    <scope>NUCLEOTIDE SEQUENCE</scope>
    <source>
        <strain evidence="4">NRRL 2769</strain>
    </source>
</reference>
<dbReference type="PRINTS" id="PR00301">
    <property type="entry name" value="HEATSHOCK70"/>
</dbReference>
<dbReference type="FunFam" id="3.30.420.40:FF:000028">
    <property type="entry name" value="heat shock 70 kDa protein-like"/>
    <property type="match status" value="1"/>
</dbReference>
<dbReference type="Pfam" id="PF00012">
    <property type="entry name" value="HSP70"/>
    <property type="match status" value="1"/>
</dbReference>
<gene>
    <name evidence="4" type="primary">HSP70_2</name>
    <name evidence="4" type="ORF">BGZ80_002553</name>
</gene>
<sequence length="115" mass="12817">MSAIGIDLGTTYSRVAVWKDNRVKVIANDRGNRSTPSYVAFTESGCLLGDDAKDQVATDPENTIFDITRLIGRRFNNADAANWSFKVIEKESRPCIQVECKGEERDLTPEEISSM</sequence>
<keyword evidence="5" id="KW-1185">Reference proteome</keyword>
<evidence type="ECO:0000256" key="2">
    <source>
        <dbReference type="ARBA" id="ARBA00022741"/>
    </source>
</evidence>
<dbReference type="PROSITE" id="PS00297">
    <property type="entry name" value="HSP70_1"/>
    <property type="match status" value="1"/>
</dbReference>
<evidence type="ECO:0000256" key="1">
    <source>
        <dbReference type="ARBA" id="ARBA00007381"/>
    </source>
</evidence>
<dbReference type="EMBL" id="JAAAID010001633">
    <property type="protein sequence ID" value="KAG0009286.1"/>
    <property type="molecule type" value="Genomic_DNA"/>
</dbReference>
<dbReference type="Gene3D" id="3.30.420.40">
    <property type="match status" value="1"/>
</dbReference>
<dbReference type="GO" id="GO:0005524">
    <property type="term" value="F:ATP binding"/>
    <property type="evidence" value="ECO:0007669"/>
    <property type="project" value="UniProtKB-KW"/>
</dbReference>
<dbReference type="InterPro" id="IPR018181">
    <property type="entry name" value="Heat_shock_70_CS"/>
</dbReference>
<proteinExistence type="inferred from homology"/>
<evidence type="ECO:0000313" key="4">
    <source>
        <dbReference type="EMBL" id="KAG0009286.1"/>
    </source>
</evidence>
<dbReference type="OrthoDB" id="2401965at2759"/>
<feature type="non-terminal residue" evidence="4">
    <location>
        <position position="115"/>
    </location>
</feature>
<dbReference type="InterPro" id="IPR013126">
    <property type="entry name" value="Hsp_70_fam"/>
</dbReference>
<protein>
    <submittedName>
        <fullName evidence="4">70-kilodalton heat shock protein</fullName>
    </submittedName>
</protein>
<dbReference type="GO" id="GO:0140662">
    <property type="term" value="F:ATP-dependent protein folding chaperone"/>
    <property type="evidence" value="ECO:0007669"/>
    <property type="project" value="InterPro"/>
</dbReference>
<evidence type="ECO:0000256" key="3">
    <source>
        <dbReference type="ARBA" id="ARBA00022840"/>
    </source>
</evidence>
<comment type="similarity">
    <text evidence="1">Belongs to the heat shock protein 70 family.</text>
</comment>
<keyword evidence="4" id="KW-0346">Stress response</keyword>
<evidence type="ECO:0000313" key="5">
    <source>
        <dbReference type="Proteomes" id="UP000703661"/>
    </source>
</evidence>
<keyword evidence="3" id="KW-0067">ATP-binding</keyword>
<dbReference type="PANTHER" id="PTHR19375">
    <property type="entry name" value="HEAT SHOCK PROTEIN 70KDA"/>
    <property type="match status" value="1"/>
</dbReference>
<name>A0A9P6MPQ5_9FUNG</name>
<dbReference type="InterPro" id="IPR043129">
    <property type="entry name" value="ATPase_NBD"/>
</dbReference>
<dbReference type="SUPFAM" id="SSF53067">
    <property type="entry name" value="Actin-like ATPase domain"/>
    <property type="match status" value="1"/>
</dbReference>
<comment type="caution">
    <text evidence="4">The sequence shown here is derived from an EMBL/GenBank/DDBJ whole genome shotgun (WGS) entry which is preliminary data.</text>
</comment>
<accession>A0A9P6MPQ5</accession>
<dbReference type="AlphaFoldDB" id="A0A9P6MPQ5"/>
<organism evidence="4 5">
    <name type="scientific">Entomortierella chlamydospora</name>
    <dbReference type="NCBI Taxonomy" id="101097"/>
    <lineage>
        <taxon>Eukaryota</taxon>
        <taxon>Fungi</taxon>
        <taxon>Fungi incertae sedis</taxon>
        <taxon>Mucoromycota</taxon>
        <taxon>Mortierellomycotina</taxon>
        <taxon>Mortierellomycetes</taxon>
        <taxon>Mortierellales</taxon>
        <taxon>Mortierellaceae</taxon>
        <taxon>Entomortierella</taxon>
    </lineage>
</organism>
<keyword evidence="2" id="KW-0547">Nucleotide-binding</keyword>